<accession>E4L861</accession>
<evidence type="ECO:0000256" key="1">
    <source>
        <dbReference type="ARBA" id="ARBA00022801"/>
    </source>
</evidence>
<dbReference type="EMBL" id="AENT01000012">
    <property type="protein sequence ID" value="EFR42885.1"/>
    <property type="molecule type" value="Genomic_DNA"/>
</dbReference>
<keyword evidence="1" id="KW-0378">Hydrolase</keyword>
<feature type="domain" description="Calcineurin-like phosphoesterase" evidence="2">
    <location>
        <begin position="6"/>
        <end position="202"/>
    </location>
</feature>
<keyword evidence="3" id="KW-0269">Exonuclease</keyword>
<sequence>MRKHFSFLHCADLHLGEPFAGICPEMSGPWTSAINKATFKSFEKIIDVAIESRVDAILISGDIYNSENHSLAAQMAFARELYRAAQVGIQTFVVHGNHDPKEAWRADIPLPESVHVFSSDDVESVILKKDGEDVAAIYGMSFKTKHITENLSLKFKNKNKNLFSIGMLHTDVGKSEGVYAPCTINDLKKSGMDYWALGHIHKRKIISEKPYIVYPGNIQGLDITETGAKGCYIVDVGAFGTVTPKFVETDALRWVDLTIDISEFNQTEDLLNEITKRRLLLREQTGRPNIIRLIFTGRGILHKAVSSKDGQEYILHMLNDKERFRHIFSYFARIDDYTNISIDLEERRNLPDIVGNYLSAYDEIKMTNKEDKIKILNDMLNKSPEFEKLKKSIYKIDEKLLIRAFERAEIAGVEMLAEEENENN</sequence>
<keyword evidence="3" id="KW-0540">Nuclease</keyword>
<evidence type="ECO:0000313" key="3">
    <source>
        <dbReference type="EMBL" id="EFR42885.1"/>
    </source>
</evidence>
<dbReference type="PIRSF" id="PIRSF033091">
    <property type="entry name" value="Pesterase_YhaO"/>
    <property type="match status" value="1"/>
</dbReference>
<dbReference type="Pfam" id="PF00149">
    <property type="entry name" value="Metallophos"/>
    <property type="match status" value="1"/>
</dbReference>
<dbReference type="RefSeq" id="WP_007554266.1">
    <property type="nucleotide sequence ID" value="NZ_AENT01000012.1"/>
</dbReference>
<reference evidence="3 4" key="1">
    <citation type="submission" date="2010-11" db="EMBL/GenBank/DDBJ databases">
        <authorList>
            <person name="Durkin A.S."/>
            <person name="Madupu R."/>
            <person name="Torralba M."/>
            <person name="Gillis M."/>
            <person name="Methe B."/>
            <person name="Sutton G."/>
            <person name="Nelson K.E."/>
        </authorList>
    </citation>
    <scope>NUCLEOTIDE SEQUENCE [LARGE SCALE GENOMIC DNA]</scope>
    <source>
        <strain evidence="3 4">UPII 345-E</strain>
    </source>
</reference>
<dbReference type="InterPro" id="IPR050535">
    <property type="entry name" value="DNA_Repair-Maintenance_Comp"/>
</dbReference>
<evidence type="ECO:0000313" key="4">
    <source>
        <dbReference type="Proteomes" id="UP000004594"/>
    </source>
</evidence>
<dbReference type="Proteomes" id="UP000004594">
    <property type="component" value="Unassembled WGS sequence"/>
</dbReference>
<dbReference type="AlphaFoldDB" id="E4L861"/>
<dbReference type="PANTHER" id="PTHR30337">
    <property type="entry name" value="COMPONENT OF ATP-DEPENDENT DSDNA EXONUCLEASE"/>
    <property type="match status" value="1"/>
</dbReference>
<protein>
    <submittedName>
        <fullName evidence="3">Exonuclease SbcCD, D subunit</fullName>
    </submittedName>
</protein>
<dbReference type="CDD" id="cd00840">
    <property type="entry name" value="MPP_Mre11_N"/>
    <property type="match status" value="1"/>
</dbReference>
<dbReference type="InterPro" id="IPR041796">
    <property type="entry name" value="Mre11_N"/>
</dbReference>
<dbReference type="OrthoDB" id="9773856at2"/>
<dbReference type="InterPro" id="IPR014576">
    <property type="entry name" value="Pesterase_YhaO"/>
</dbReference>
<proteinExistence type="predicted"/>
<organism evidence="3 4">
    <name type="scientific">Dialister micraerophilus UPII 345-E</name>
    <dbReference type="NCBI Taxonomy" id="910314"/>
    <lineage>
        <taxon>Bacteria</taxon>
        <taxon>Bacillati</taxon>
        <taxon>Bacillota</taxon>
        <taxon>Negativicutes</taxon>
        <taxon>Veillonellales</taxon>
        <taxon>Veillonellaceae</taxon>
        <taxon>Dialister</taxon>
    </lineage>
</organism>
<dbReference type="eggNOG" id="COG0420">
    <property type="taxonomic scope" value="Bacteria"/>
</dbReference>
<dbReference type="InterPro" id="IPR004843">
    <property type="entry name" value="Calcineurin-like_PHP"/>
</dbReference>
<evidence type="ECO:0000259" key="2">
    <source>
        <dbReference type="Pfam" id="PF00149"/>
    </source>
</evidence>
<gene>
    <name evidence="3" type="primary">sbcD</name>
    <name evidence="3" type="ORF">HMPREF9220_1043</name>
</gene>
<comment type="caution">
    <text evidence="3">The sequence shown here is derived from an EMBL/GenBank/DDBJ whole genome shotgun (WGS) entry which is preliminary data.</text>
</comment>
<dbReference type="Gene3D" id="3.60.21.10">
    <property type="match status" value="1"/>
</dbReference>
<dbReference type="InterPro" id="IPR029052">
    <property type="entry name" value="Metallo-depent_PP-like"/>
</dbReference>
<name>E4L861_9FIRM</name>
<dbReference type="GO" id="GO:0004527">
    <property type="term" value="F:exonuclease activity"/>
    <property type="evidence" value="ECO:0007669"/>
    <property type="project" value="UniProtKB-KW"/>
</dbReference>
<dbReference type="PANTHER" id="PTHR30337:SF7">
    <property type="entry name" value="PHOSPHOESTERASE"/>
    <property type="match status" value="1"/>
</dbReference>
<dbReference type="SUPFAM" id="SSF56300">
    <property type="entry name" value="Metallo-dependent phosphatases"/>
    <property type="match status" value="1"/>
</dbReference>